<dbReference type="FunFam" id="3.30.540.30:FF:000001">
    <property type="entry name" value="Dipeptidyl peptidase 3"/>
    <property type="match status" value="1"/>
</dbReference>
<dbReference type="PANTHER" id="PTHR23422:SF11">
    <property type="entry name" value="DIPEPTIDYL PEPTIDASE 3"/>
    <property type="match status" value="1"/>
</dbReference>
<dbReference type="OrthoDB" id="4694525at2759"/>
<comment type="subcellular location">
    <subcellularLocation>
        <location evidence="3">Cytoplasm</location>
    </subcellularLocation>
</comment>
<dbReference type="GO" id="GO:0006508">
    <property type="term" value="P:proteolysis"/>
    <property type="evidence" value="ECO:0007669"/>
    <property type="project" value="UniProtKB-KW"/>
</dbReference>
<evidence type="ECO:0000256" key="3">
    <source>
        <dbReference type="ARBA" id="ARBA00004496"/>
    </source>
</evidence>
<evidence type="ECO:0000256" key="8">
    <source>
        <dbReference type="ARBA" id="ARBA00022490"/>
    </source>
</evidence>
<evidence type="ECO:0000256" key="15">
    <source>
        <dbReference type="ARBA" id="ARBA00032119"/>
    </source>
</evidence>
<evidence type="ECO:0000256" key="10">
    <source>
        <dbReference type="ARBA" id="ARBA00022723"/>
    </source>
</evidence>
<gene>
    <name evidence="16" type="ORF">HPBE_LOCUS27062</name>
</gene>
<keyword evidence="7" id="KW-0031">Aminopeptidase</keyword>
<dbReference type="GO" id="GO:0005737">
    <property type="term" value="C:cytoplasm"/>
    <property type="evidence" value="ECO:0007669"/>
    <property type="project" value="UniProtKB-SubCell"/>
</dbReference>
<dbReference type="EMBL" id="UZAH01041843">
    <property type="protein sequence ID" value="VDP60739.1"/>
    <property type="molecule type" value="Genomic_DNA"/>
</dbReference>
<dbReference type="WBParaSite" id="HPBE_0002706301-mRNA-1">
    <property type="protein sequence ID" value="HPBE_0002706301-mRNA-1"/>
    <property type="gene ID" value="HPBE_0002706301"/>
</dbReference>
<evidence type="ECO:0000256" key="7">
    <source>
        <dbReference type="ARBA" id="ARBA00022438"/>
    </source>
</evidence>
<comment type="similarity">
    <text evidence="4">Belongs to the peptidase M49 family.</text>
</comment>
<dbReference type="AlphaFoldDB" id="A0A183GWJ3"/>
<accession>A0A3P8IVN8</accession>
<evidence type="ECO:0000256" key="11">
    <source>
        <dbReference type="ARBA" id="ARBA00022801"/>
    </source>
</evidence>
<evidence type="ECO:0000256" key="6">
    <source>
        <dbReference type="ARBA" id="ARBA00014713"/>
    </source>
</evidence>
<dbReference type="Gene3D" id="3.30.540.30">
    <property type="match status" value="2"/>
</dbReference>
<evidence type="ECO:0000256" key="12">
    <source>
        <dbReference type="ARBA" id="ARBA00022833"/>
    </source>
</evidence>
<dbReference type="GO" id="GO:0004177">
    <property type="term" value="F:aminopeptidase activity"/>
    <property type="evidence" value="ECO:0007669"/>
    <property type="project" value="UniProtKB-KW"/>
</dbReference>
<comment type="catalytic activity">
    <reaction evidence="1">
        <text>Release of an N-terminal dipeptide from a peptide comprising four or more residues, with broad specificity. Also acts on dipeptidyl 2-naphthylamides.</text>
        <dbReference type="EC" id="3.4.14.4"/>
    </reaction>
</comment>
<sequence>MSCFQGVTCYHSDNITKDDATKIDRYFKSHHIESWNSRLFKDPEPRDGKTVYHVKVASSKTDGVEEEEFEDCIVASEAAANDNQRNMIDKYVEHFTEGDINCHKDGSRFWIKDTGPVIESYIGFIENYRDPAGTRSEFEGFVACVNKETSKKFMTLVERAEEILTRLPWGKDYEKDHFLKPDFTALDVIAFASSGLPSGINIPNYDDIRQNEGFKNVSLGNVIAAMPKQKMNFIDQEDEIAKWYEPGETWSSKFGALSGAYEECRAEAVGYVLCCDSDILE</sequence>
<keyword evidence="17" id="KW-1185">Reference proteome</keyword>
<evidence type="ECO:0000256" key="4">
    <source>
        <dbReference type="ARBA" id="ARBA00010200"/>
    </source>
</evidence>
<protein>
    <recommendedName>
        <fullName evidence="6">Dipeptidyl peptidase 3</fullName>
        <ecNumber evidence="5">3.4.14.4</ecNumber>
    </recommendedName>
    <alternativeName>
        <fullName evidence="14">Dipeptidyl aminopeptidase III</fullName>
    </alternativeName>
    <alternativeName>
        <fullName evidence="15">Dipeptidyl peptidase III</fullName>
    </alternativeName>
</protein>
<keyword evidence="10" id="KW-0479">Metal-binding</keyword>
<accession>A0A183GWJ3</accession>
<keyword evidence="11" id="KW-0378">Hydrolase</keyword>
<keyword evidence="9" id="KW-0645">Protease</keyword>
<evidence type="ECO:0000313" key="17">
    <source>
        <dbReference type="Proteomes" id="UP000050761"/>
    </source>
</evidence>
<proteinExistence type="inferred from homology"/>
<evidence type="ECO:0000256" key="9">
    <source>
        <dbReference type="ARBA" id="ARBA00022670"/>
    </source>
</evidence>
<name>A0A183GWJ3_HELPZ</name>
<dbReference type="Pfam" id="PF03571">
    <property type="entry name" value="Peptidase_M49"/>
    <property type="match status" value="2"/>
</dbReference>
<evidence type="ECO:0000256" key="5">
    <source>
        <dbReference type="ARBA" id="ARBA00012063"/>
    </source>
</evidence>
<dbReference type="EC" id="3.4.14.4" evidence="5"/>
<dbReference type="InterPro" id="IPR039461">
    <property type="entry name" value="Peptidase_M49"/>
</dbReference>
<dbReference type="FunFam" id="3.30.540.30:FF:000002">
    <property type="entry name" value="Dipeptidyl peptidase 3"/>
    <property type="match status" value="1"/>
</dbReference>
<evidence type="ECO:0000313" key="18">
    <source>
        <dbReference type="WBParaSite" id="HPBE_0002706301-mRNA-1"/>
    </source>
</evidence>
<evidence type="ECO:0000256" key="14">
    <source>
        <dbReference type="ARBA" id="ARBA00031288"/>
    </source>
</evidence>
<reference evidence="16 17" key="1">
    <citation type="submission" date="2018-11" db="EMBL/GenBank/DDBJ databases">
        <authorList>
            <consortium name="Pathogen Informatics"/>
        </authorList>
    </citation>
    <scope>NUCLEOTIDE SEQUENCE [LARGE SCALE GENOMIC DNA]</scope>
</reference>
<dbReference type="Proteomes" id="UP000050761">
    <property type="component" value="Unassembled WGS sequence"/>
</dbReference>
<dbReference type="GO" id="GO:0046872">
    <property type="term" value="F:metal ion binding"/>
    <property type="evidence" value="ECO:0007669"/>
    <property type="project" value="UniProtKB-KW"/>
</dbReference>
<keyword evidence="8" id="KW-0963">Cytoplasm</keyword>
<dbReference type="GO" id="GO:0008239">
    <property type="term" value="F:dipeptidyl-peptidase activity"/>
    <property type="evidence" value="ECO:0007669"/>
    <property type="project" value="UniProtKB-EC"/>
</dbReference>
<evidence type="ECO:0000256" key="13">
    <source>
        <dbReference type="ARBA" id="ARBA00023049"/>
    </source>
</evidence>
<evidence type="ECO:0000313" key="16">
    <source>
        <dbReference type="EMBL" id="VDP60739.1"/>
    </source>
</evidence>
<reference evidence="18" key="2">
    <citation type="submission" date="2019-09" db="UniProtKB">
        <authorList>
            <consortium name="WormBaseParasite"/>
        </authorList>
    </citation>
    <scope>IDENTIFICATION</scope>
</reference>
<dbReference type="GO" id="GO:0008237">
    <property type="term" value="F:metallopeptidase activity"/>
    <property type="evidence" value="ECO:0007669"/>
    <property type="project" value="UniProtKB-KW"/>
</dbReference>
<keyword evidence="13" id="KW-0482">Metalloprotease</keyword>
<keyword evidence="12" id="KW-0862">Zinc</keyword>
<comment type="cofactor">
    <cofactor evidence="2">
        <name>Zn(2+)</name>
        <dbReference type="ChEBI" id="CHEBI:29105"/>
    </cofactor>
</comment>
<dbReference type="PANTHER" id="PTHR23422">
    <property type="entry name" value="DIPEPTIDYL PEPTIDASE III-RELATED"/>
    <property type="match status" value="1"/>
</dbReference>
<organism evidence="17 18">
    <name type="scientific">Heligmosomoides polygyrus</name>
    <name type="common">Parasitic roundworm</name>
    <dbReference type="NCBI Taxonomy" id="6339"/>
    <lineage>
        <taxon>Eukaryota</taxon>
        <taxon>Metazoa</taxon>
        <taxon>Ecdysozoa</taxon>
        <taxon>Nematoda</taxon>
        <taxon>Chromadorea</taxon>
        <taxon>Rhabditida</taxon>
        <taxon>Rhabditina</taxon>
        <taxon>Rhabditomorpha</taxon>
        <taxon>Strongyloidea</taxon>
        <taxon>Heligmosomidae</taxon>
        <taxon>Heligmosomoides</taxon>
    </lineage>
</organism>
<evidence type="ECO:0000256" key="1">
    <source>
        <dbReference type="ARBA" id="ARBA00001336"/>
    </source>
</evidence>
<evidence type="ECO:0000256" key="2">
    <source>
        <dbReference type="ARBA" id="ARBA00001947"/>
    </source>
</evidence>